<dbReference type="EMBL" id="WBKG01000009">
    <property type="protein sequence ID" value="KAB1988214.1"/>
    <property type="molecule type" value="Genomic_DNA"/>
</dbReference>
<evidence type="ECO:0000313" key="2">
    <source>
        <dbReference type="EMBL" id="KAB1988214.1"/>
    </source>
</evidence>
<sequence length="161" mass="17416">MRKMFSRANRTAVTVVAAAFMASGVVVAGATNASAVDCRVGHLLCGAVKNRTGETMHYTTSLGEGPHYCDVWNWTGTTEAEFKHAKCKQLSFGNGTRGGNGTGVDVDAFTFVNHGYHERFSRVGTWHWRAKGVWTKILSGEIADCGIGDNNEVWCTVLVQA</sequence>
<dbReference type="AlphaFoldDB" id="A0A7J5DHS8"/>
<reference evidence="2 3" key="1">
    <citation type="submission" date="2019-09" db="EMBL/GenBank/DDBJ databases">
        <title>Isolation and identification of active actinomycetes.</title>
        <authorList>
            <person name="Yu Z."/>
            <person name="Han C."/>
            <person name="Yu B."/>
        </authorList>
    </citation>
    <scope>NUCLEOTIDE SEQUENCE [LARGE SCALE GENOMIC DNA]</scope>
    <source>
        <strain evidence="2 3">NEAU-H2</strain>
    </source>
</reference>
<protein>
    <recommendedName>
        <fullName evidence="4">Secreted protein</fullName>
    </recommendedName>
</protein>
<dbReference type="Proteomes" id="UP000442990">
    <property type="component" value="Unassembled WGS sequence"/>
</dbReference>
<evidence type="ECO:0008006" key="4">
    <source>
        <dbReference type="Google" id="ProtNLM"/>
    </source>
</evidence>
<evidence type="ECO:0000256" key="1">
    <source>
        <dbReference type="SAM" id="SignalP"/>
    </source>
</evidence>
<keyword evidence="1" id="KW-0732">Signal</keyword>
<accession>A0A7J5DHS8</accession>
<name>A0A7J5DHS8_9ACTN</name>
<comment type="caution">
    <text evidence="2">The sequence shown here is derived from an EMBL/GenBank/DDBJ whole genome shotgun (WGS) entry which is preliminary data.</text>
</comment>
<proteinExistence type="predicted"/>
<dbReference type="RefSeq" id="WP_151469528.1">
    <property type="nucleotide sequence ID" value="NZ_WBKG01000009.1"/>
</dbReference>
<keyword evidence="3" id="KW-1185">Reference proteome</keyword>
<gene>
    <name evidence="2" type="ORF">F8144_13400</name>
</gene>
<organism evidence="2 3">
    <name type="scientific">Streptomyces triticiradicis</name>
    <dbReference type="NCBI Taxonomy" id="2651189"/>
    <lineage>
        <taxon>Bacteria</taxon>
        <taxon>Bacillati</taxon>
        <taxon>Actinomycetota</taxon>
        <taxon>Actinomycetes</taxon>
        <taxon>Kitasatosporales</taxon>
        <taxon>Streptomycetaceae</taxon>
        <taxon>Streptomyces</taxon>
    </lineage>
</organism>
<feature type="signal peptide" evidence="1">
    <location>
        <begin position="1"/>
        <end position="28"/>
    </location>
</feature>
<feature type="chain" id="PRO_5038539404" description="Secreted protein" evidence="1">
    <location>
        <begin position="29"/>
        <end position="161"/>
    </location>
</feature>
<evidence type="ECO:0000313" key="3">
    <source>
        <dbReference type="Proteomes" id="UP000442990"/>
    </source>
</evidence>